<protein>
    <recommendedName>
        <fullName evidence="4">Tetratricopeptide repeat protein</fullName>
    </recommendedName>
</protein>
<name>A0A848J8B8_9BACT</name>
<evidence type="ECO:0008006" key="4">
    <source>
        <dbReference type="Google" id="ProtNLM"/>
    </source>
</evidence>
<sequence length="386" mass="44310">MVSKQDLFNYFNNPENVSSEQLTEIQELSDSYPYYQALHMLIAKVKQHQEADDAQDYLHKAAIYTNDRDVLKQYMESSSNIEETEEVENNNEFSDSDEDSIEEAQIVVENNVEEETTNIVETSDEEEETESTTDETYEVENNDLEEEEESEESSTTDEESDDESSWTSGYSYSTTSEEEENENDEQISESNHIVEEPEKEEEEPENDIYSELMANLASLKETMGESDTKETKADDDTEEVEKKKLTTSEADIQKDDSDTEIEKTESEEKQKGSILESLKKKAEASPSSQNKGKKDRQKDIIDSFISNSPSLDRFKTDEPDDVKDENVKDLSKESTSINENLVSETLANIYAKQGKTQKAIEIYKKLIWKYPQKKAYFASQISKLEN</sequence>
<feature type="compositionally biased region" description="Acidic residues" evidence="1">
    <location>
        <begin position="82"/>
        <end position="102"/>
    </location>
</feature>
<dbReference type="InterPro" id="IPR011990">
    <property type="entry name" value="TPR-like_helical_dom_sf"/>
</dbReference>
<dbReference type="Proteomes" id="UP000559010">
    <property type="component" value="Unassembled WGS sequence"/>
</dbReference>
<accession>A0A848J8B8</accession>
<feature type="region of interest" description="Disordered" evidence="1">
    <location>
        <begin position="78"/>
        <end position="335"/>
    </location>
</feature>
<comment type="caution">
    <text evidence="2">The sequence shown here is derived from an EMBL/GenBank/DDBJ whole genome shotgun (WGS) entry which is preliminary data.</text>
</comment>
<feature type="compositionally biased region" description="Acidic residues" evidence="1">
    <location>
        <begin position="176"/>
        <end position="187"/>
    </location>
</feature>
<dbReference type="EMBL" id="JABBNU010000007">
    <property type="protein sequence ID" value="NMM49312.1"/>
    <property type="molecule type" value="Genomic_DNA"/>
</dbReference>
<gene>
    <name evidence="2" type="ORF">HH304_12950</name>
</gene>
<keyword evidence="3" id="KW-1185">Reference proteome</keyword>
<feature type="compositionally biased region" description="Basic and acidic residues" evidence="1">
    <location>
        <begin position="222"/>
        <end position="283"/>
    </location>
</feature>
<proteinExistence type="predicted"/>
<dbReference type="RefSeq" id="WP_169682306.1">
    <property type="nucleotide sequence ID" value="NZ_JABBNU010000007.1"/>
</dbReference>
<organism evidence="2 3">
    <name type="scientific">Marinigracilibium pacificum</name>
    <dbReference type="NCBI Taxonomy" id="2729599"/>
    <lineage>
        <taxon>Bacteria</taxon>
        <taxon>Pseudomonadati</taxon>
        <taxon>Bacteroidota</taxon>
        <taxon>Cytophagia</taxon>
        <taxon>Cytophagales</taxon>
        <taxon>Flammeovirgaceae</taxon>
        <taxon>Marinigracilibium</taxon>
    </lineage>
</organism>
<dbReference type="AlphaFoldDB" id="A0A848J8B8"/>
<dbReference type="SUPFAM" id="SSF48452">
    <property type="entry name" value="TPR-like"/>
    <property type="match status" value="1"/>
</dbReference>
<feature type="compositionally biased region" description="Low complexity" evidence="1">
    <location>
        <begin position="165"/>
        <end position="175"/>
    </location>
</feature>
<evidence type="ECO:0000313" key="2">
    <source>
        <dbReference type="EMBL" id="NMM49312.1"/>
    </source>
</evidence>
<feature type="compositionally biased region" description="Acidic residues" evidence="1">
    <location>
        <begin position="197"/>
        <end position="208"/>
    </location>
</feature>
<reference evidence="2 3" key="1">
    <citation type="submission" date="2020-04" db="EMBL/GenBank/DDBJ databases">
        <title>Flammeovirgaceae bacterium KN852 isolated from deep sea.</title>
        <authorList>
            <person name="Zhang D.-C."/>
        </authorList>
    </citation>
    <scope>NUCLEOTIDE SEQUENCE [LARGE SCALE GENOMIC DNA]</scope>
    <source>
        <strain evidence="2 3">KN852</strain>
    </source>
</reference>
<evidence type="ECO:0000313" key="3">
    <source>
        <dbReference type="Proteomes" id="UP000559010"/>
    </source>
</evidence>
<evidence type="ECO:0000256" key="1">
    <source>
        <dbReference type="SAM" id="MobiDB-lite"/>
    </source>
</evidence>
<feature type="compositionally biased region" description="Acidic residues" evidence="1">
    <location>
        <begin position="111"/>
        <end position="164"/>
    </location>
</feature>